<keyword evidence="1" id="KW-0862">Zinc</keyword>
<dbReference type="AlphaFoldDB" id="A0A7H2BBU5"/>
<keyword evidence="3" id="KW-1185">Reference proteome</keyword>
<dbReference type="InterPro" id="IPR005019">
    <property type="entry name" value="Adenine_glyco"/>
</dbReference>
<dbReference type="GO" id="GO:0046872">
    <property type="term" value="F:metal ion binding"/>
    <property type="evidence" value="ECO:0007669"/>
    <property type="project" value="UniProtKB-KW"/>
</dbReference>
<dbReference type="InterPro" id="IPR011257">
    <property type="entry name" value="DNA_glycosylase"/>
</dbReference>
<keyword evidence="1" id="KW-0479">Metal-binding</keyword>
<reference evidence="2 3" key="1">
    <citation type="submission" date="2020-09" db="EMBL/GenBank/DDBJ databases">
        <title>Investigation of environmental microbes.</title>
        <authorList>
            <person name="Ou Y."/>
            <person name="Kang Q."/>
        </authorList>
    </citation>
    <scope>NUCLEOTIDE SEQUENCE [LARGE SCALE GENOMIC DNA]</scope>
    <source>
        <strain evidence="2 3">KJZ-14</strain>
    </source>
</reference>
<name>A0A7H2BBU5_9MICC</name>
<dbReference type="GeneID" id="96624128"/>
<sequence>MTDQLVRPAWAQADSLLQRYYDTEWGVPVTHERGVFERVCLEGFQAGLSWRTILAKREAFRKVFAHFDPEAVAQFTEDDVERLAHDSRIIRHRGKIRAAIANAQVTLALRERAAAGEASLQGFTVDRVRTNDVEPAGTLDVDAGLPALIWGFRPAATPCPASLEEIPTQDATSAALALELKKQGVKFIGPTSAYALMEAIGLIDTHLVDSHRRGISGIYRD</sequence>
<dbReference type="GO" id="GO:0006284">
    <property type="term" value="P:base-excision repair"/>
    <property type="evidence" value="ECO:0007669"/>
    <property type="project" value="InterPro"/>
</dbReference>
<dbReference type="KEGG" id="rter:IDM49_07735"/>
<dbReference type="EMBL" id="CP061539">
    <property type="protein sequence ID" value="QNV37141.1"/>
    <property type="molecule type" value="Genomic_DNA"/>
</dbReference>
<protein>
    <submittedName>
        <fullName evidence="2">DNA-3-methyladenine glycosylase I</fullName>
    </submittedName>
</protein>
<accession>A0A7H2BBU5</accession>
<dbReference type="Gene3D" id="1.10.340.30">
    <property type="entry name" value="Hypothetical protein, domain 2"/>
    <property type="match status" value="1"/>
</dbReference>
<evidence type="ECO:0000256" key="1">
    <source>
        <dbReference type="PIRSR" id="PIRSR605019-1"/>
    </source>
</evidence>
<feature type="binding site" evidence="1">
    <location>
        <position position="206"/>
    </location>
    <ligand>
        <name>Zn(2+)</name>
        <dbReference type="ChEBI" id="CHEBI:29105"/>
    </ligand>
</feature>
<organism evidence="2 3">
    <name type="scientific">Rothia terrae</name>
    <dbReference type="NCBI Taxonomy" id="396015"/>
    <lineage>
        <taxon>Bacteria</taxon>
        <taxon>Bacillati</taxon>
        <taxon>Actinomycetota</taxon>
        <taxon>Actinomycetes</taxon>
        <taxon>Micrococcales</taxon>
        <taxon>Micrococcaceae</taxon>
        <taxon>Rothia</taxon>
    </lineage>
</organism>
<dbReference type="Proteomes" id="UP000516404">
    <property type="component" value="Chromosome"/>
</dbReference>
<dbReference type="GO" id="GO:0008725">
    <property type="term" value="F:DNA-3-methyladenine glycosylase activity"/>
    <property type="evidence" value="ECO:0007669"/>
    <property type="project" value="InterPro"/>
</dbReference>
<dbReference type="PANTHER" id="PTHR30037">
    <property type="entry name" value="DNA-3-METHYLADENINE GLYCOSYLASE 1"/>
    <property type="match status" value="1"/>
</dbReference>
<gene>
    <name evidence="2" type="ORF">IDM49_07735</name>
</gene>
<dbReference type="PANTHER" id="PTHR30037:SF4">
    <property type="entry name" value="DNA-3-METHYLADENINE GLYCOSYLASE I"/>
    <property type="match status" value="1"/>
</dbReference>
<dbReference type="SUPFAM" id="SSF48150">
    <property type="entry name" value="DNA-glycosylase"/>
    <property type="match status" value="2"/>
</dbReference>
<evidence type="ECO:0000313" key="3">
    <source>
        <dbReference type="Proteomes" id="UP000516404"/>
    </source>
</evidence>
<dbReference type="InterPro" id="IPR052891">
    <property type="entry name" value="DNA-3mA_glycosylase"/>
</dbReference>
<evidence type="ECO:0000313" key="2">
    <source>
        <dbReference type="EMBL" id="QNV37141.1"/>
    </source>
</evidence>
<proteinExistence type="predicted"/>
<dbReference type="Pfam" id="PF03352">
    <property type="entry name" value="Adenine_glyco"/>
    <property type="match status" value="2"/>
</dbReference>
<dbReference type="RefSeq" id="WP_190724087.1">
    <property type="nucleotide sequence ID" value="NZ_CP061539.1"/>
</dbReference>